<reference evidence="11" key="1">
    <citation type="submission" date="2017-08" db="EMBL/GenBank/DDBJ databases">
        <authorList>
            <person name="Varghese N."/>
            <person name="Submissions S."/>
        </authorList>
    </citation>
    <scope>NUCLEOTIDE SEQUENCE [LARGE SCALE GENOMIC DNA]</scope>
    <source>
        <strain evidence="11">JA234</strain>
    </source>
</reference>
<organism evidence="10 11">
    <name type="scientific">Cereibacter ovatus</name>
    <dbReference type="NCBI Taxonomy" id="439529"/>
    <lineage>
        <taxon>Bacteria</taxon>
        <taxon>Pseudomonadati</taxon>
        <taxon>Pseudomonadota</taxon>
        <taxon>Alphaproteobacteria</taxon>
        <taxon>Rhodobacterales</taxon>
        <taxon>Paracoccaceae</taxon>
        <taxon>Cereibacter</taxon>
    </lineage>
</organism>
<evidence type="ECO:0000313" key="11">
    <source>
        <dbReference type="Proteomes" id="UP000219467"/>
    </source>
</evidence>
<keyword evidence="11" id="KW-1185">Reference proteome</keyword>
<evidence type="ECO:0000256" key="8">
    <source>
        <dbReference type="ARBA" id="ARBA00023277"/>
    </source>
</evidence>
<dbReference type="Proteomes" id="UP000219467">
    <property type="component" value="Unassembled WGS sequence"/>
</dbReference>
<evidence type="ECO:0000256" key="3">
    <source>
        <dbReference type="ARBA" id="ARBA00022723"/>
    </source>
</evidence>
<keyword evidence="7" id="KW-0067">ATP-binding</keyword>
<evidence type="ECO:0000256" key="6">
    <source>
        <dbReference type="ARBA" id="ARBA00022833"/>
    </source>
</evidence>
<dbReference type="GO" id="GO:0005524">
    <property type="term" value="F:ATP binding"/>
    <property type="evidence" value="ECO:0007669"/>
    <property type="project" value="UniProtKB-KW"/>
</dbReference>
<evidence type="ECO:0000256" key="4">
    <source>
        <dbReference type="ARBA" id="ARBA00022741"/>
    </source>
</evidence>
<keyword evidence="4" id="KW-0547">Nucleotide-binding</keyword>
<dbReference type="EMBL" id="OAOQ01000012">
    <property type="protein sequence ID" value="SNX72245.1"/>
    <property type="molecule type" value="Genomic_DNA"/>
</dbReference>
<evidence type="ECO:0000256" key="1">
    <source>
        <dbReference type="ARBA" id="ARBA00012122"/>
    </source>
</evidence>
<dbReference type="Gene3D" id="3.30.420.40">
    <property type="match status" value="2"/>
</dbReference>
<dbReference type="GO" id="GO:0046872">
    <property type="term" value="F:metal ion binding"/>
    <property type="evidence" value="ECO:0007669"/>
    <property type="project" value="UniProtKB-KW"/>
</dbReference>
<keyword evidence="3" id="KW-0479">Metal-binding</keyword>
<dbReference type="SUPFAM" id="SSF53067">
    <property type="entry name" value="Actin-like ATPase domain"/>
    <property type="match status" value="1"/>
</dbReference>
<protein>
    <recommendedName>
        <fullName evidence="1">N-acetylglucosamine kinase</fullName>
        <ecNumber evidence="1">2.7.1.59</ecNumber>
    </recommendedName>
</protein>
<dbReference type="PROSITE" id="PS01125">
    <property type="entry name" value="ROK"/>
    <property type="match status" value="1"/>
</dbReference>
<sequence>MLVAFDIGGSRIRAACAPAPGRLTPCGEAPMPVTFPDFATAVAGLLPKAASAVAISIAGVVDPADGRLVAANLPAVNGRAVGADLRQVLGLPVWIGNDADCFTLAEALEGVGRGHRNVFGVILGSGVGGGLVIDGRLVAGAGGFAGEWGHGPVLDQRPLGRDVPHFACGCGQRGCIDTVGGARGIERLHRHLSGRTATSLQILAGWHEGEPAARETVEVWLDLLAGPLAMVLNVVGASVVPVGGGLANDHALVAALDLAVRRRVLRPAPAALLLPAAQAKPGLAKPGLAEPGLAGAALAGWQAFG</sequence>
<evidence type="ECO:0000256" key="9">
    <source>
        <dbReference type="ARBA" id="ARBA00049065"/>
    </source>
</evidence>
<dbReference type="InterPro" id="IPR043129">
    <property type="entry name" value="ATPase_NBD"/>
</dbReference>
<gene>
    <name evidence="10" type="ORF">SAMN05878503_1124</name>
</gene>
<keyword evidence="6" id="KW-0862">Zinc</keyword>
<dbReference type="InterPro" id="IPR049874">
    <property type="entry name" value="ROK_cs"/>
</dbReference>
<dbReference type="GO" id="GO:0045127">
    <property type="term" value="F:N-acetylglucosamine kinase activity"/>
    <property type="evidence" value="ECO:0007669"/>
    <property type="project" value="UniProtKB-EC"/>
</dbReference>
<dbReference type="InterPro" id="IPR000600">
    <property type="entry name" value="ROK"/>
</dbReference>
<proteinExistence type="predicted"/>
<keyword evidence="5 10" id="KW-0418">Kinase</keyword>
<comment type="catalytic activity">
    <reaction evidence="9">
        <text>N-acetyl-D-glucosamine + ATP = N-acetyl-D-glucosamine 6-phosphate + ADP + H(+)</text>
        <dbReference type="Rhea" id="RHEA:17417"/>
        <dbReference type="ChEBI" id="CHEBI:15378"/>
        <dbReference type="ChEBI" id="CHEBI:30616"/>
        <dbReference type="ChEBI" id="CHEBI:57513"/>
        <dbReference type="ChEBI" id="CHEBI:456216"/>
        <dbReference type="ChEBI" id="CHEBI:506227"/>
        <dbReference type="EC" id="2.7.1.59"/>
    </reaction>
</comment>
<dbReference type="OrthoDB" id="9810372at2"/>
<dbReference type="PANTHER" id="PTHR18964:SF162">
    <property type="entry name" value="N-ACETYL-D-GLUCOSAMINE KINASE"/>
    <property type="match status" value="1"/>
</dbReference>
<evidence type="ECO:0000313" key="10">
    <source>
        <dbReference type="EMBL" id="SNX72245.1"/>
    </source>
</evidence>
<accession>A0A285CXV5</accession>
<dbReference type="AlphaFoldDB" id="A0A285CXV5"/>
<evidence type="ECO:0000256" key="7">
    <source>
        <dbReference type="ARBA" id="ARBA00022840"/>
    </source>
</evidence>
<dbReference type="Pfam" id="PF00480">
    <property type="entry name" value="ROK"/>
    <property type="match status" value="1"/>
</dbReference>
<dbReference type="EC" id="2.7.1.59" evidence="1"/>
<evidence type="ECO:0000256" key="2">
    <source>
        <dbReference type="ARBA" id="ARBA00022679"/>
    </source>
</evidence>
<name>A0A285CXV5_9RHOB</name>
<keyword evidence="2" id="KW-0808">Transferase</keyword>
<dbReference type="PANTHER" id="PTHR18964">
    <property type="entry name" value="ROK (REPRESSOR, ORF, KINASE) FAMILY"/>
    <property type="match status" value="1"/>
</dbReference>
<keyword evidence="8" id="KW-0119">Carbohydrate metabolism</keyword>
<dbReference type="RefSeq" id="WP_097031010.1">
    <property type="nucleotide sequence ID" value="NZ_OAOQ01000012.1"/>
</dbReference>
<evidence type="ECO:0000256" key="5">
    <source>
        <dbReference type="ARBA" id="ARBA00022777"/>
    </source>
</evidence>